<dbReference type="InterPro" id="IPR051533">
    <property type="entry name" value="WaaL-like"/>
</dbReference>
<feature type="transmembrane region" description="Helical" evidence="6">
    <location>
        <begin position="76"/>
        <end position="95"/>
    </location>
</feature>
<feature type="repeat" description="TPR" evidence="5">
    <location>
        <begin position="684"/>
        <end position="717"/>
    </location>
</feature>
<dbReference type="GO" id="GO:0016874">
    <property type="term" value="F:ligase activity"/>
    <property type="evidence" value="ECO:0007669"/>
    <property type="project" value="UniProtKB-KW"/>
</dbReference>
<evidence type="ECO:0000313" key="9">
    <source>
        <dbReference type="Proteomes" id="UP001595935"/>
    </source>
</evidence>
<dbReference type="InterPro" id="IPR019734">
    <property type="entry name" value="TPR_rpt"/>
</dbReference>
<evidence type="ECO:0000256" key="1">
    <source>
        <dbReference type="ARBA" id="ARBA00004141"/>
    </source>
</evidence>
<keyword evidence="4 6" id="KW-0472">Membrane</keyword>
<evidence type="ECO:0000256" key="2">
    <source>
        <dbReference type="ARBA" id="ARBA00022692"/>
    </source>
</evidence>
<organism evidence="8 9">
    <name type="scientific">Flavobacterium branchiicola</name>
    <dbReference type="NCBI Taxonomy" id="1114875"/>
    <lineage>
        <taxon>Bacteria</taxon>
        <taxon>Pseudomonadati</taxon>
        <taxon>Bacteroidota</taxon>
        <taxon>Flavobacteriia</taxon>
        <taxon>Flavobacteriales</taxon>
        <taxon>Flavobacteriaceae</taxon>
        <taxon>Flavobacterium</taxon>
    </lineage>
</organism>
<feature type="domain" description="O-antigen ligase-related" evidence="7">
    <location>
        <begin position="205"/>
        <end position="360"/>
    </location>
</feature>
<comment type="subcellular location">
    <subcellularLocation>
        <location evidence="1">Membrane</location>
        <topology evidence="1">Multi-pass membrane protein</topology>
    </subcellularLocation>
</comment>
<dbReference type="SUPFAM" id="SSF81901">
    <property type="entry name" value="HCP-like"/>
    <property type="match status" value="1"/>
</dbReference>
<keyword evidence="2 6" id="KW-0812">Transmembrane</keyword>
<evidence type="ECO:0000256" key="3">
    <source>
        <dbReference type="ARBA" id="ARBA00022989"/>
    </source>
</evidence>
<dbReference type="EMBL" id="JBHSGV010000003">
    <property type="protein sequence ID" value="MFC4747640.1"/>
    <property type="molecule type" value="Genomic_DNA"/>
</dbReference>
<dbReference type="SMART" id="SM00028">
    <property type="entry name" value="TPR"/>
    <property type="match status" value="4"/>
</dbReference>
<accession>A0ABV9PFA6</accession>
<evidence type="ECO:0000256" key="5">
    <source>
        <dbReference type="PROSITE-ProRule" id="PRU00339"/>
    </source>
</evidence>
<name>A0ABV9PFA6_9FLAO</name>
<dbReference type="Proteomes" id="UP001595935">
    <property type="component" value="Unassembled WGS sequence"/>
</dbReference>
<keyword evidence="5" id="KW-0802">TPR repeat</keyword>
<feature type="transmembrane region" description="Helical" evidence="6">
    <location>
        <begin position="410"/>
        <end position="429"/>
    </location>
</feature>
<feature type="repeat" description="TPR" evidence="5">
    <location>
        <begin position="650"/>
        <end position="683"/>
    </location>
</feature>
<feature type="transmembrane region" description="Helical" evidence="6">
    <location>
        <begin position="127"/>
        <end position="145"/>
    </location>
</feature>
<dbReference type="PANTHER" id="PTHR37422">
    <property type="entry name" value="TEICHURONIC ACID BIOSYNTHESIS PROTEIN TUAE"/>
    <property type="match status" value="1"/>
</dbReference>
<dbReference type="Gene3D" id="1.25.40.10">
    <property type="entry name" value="Tetratricopeptide repeat domain"/>
    <property type="match status" value="1"/>
</dbReference>
<evidence type="ECO:0000256" key="4">
    <source>
        <dbReference type="ARBA" id="ARBA00023136"/>
    </source>
</evidence>
<feature type="transmembrane region" description="Helical" evidence="6">
    <location>
        <begin position="173"/>
        <end position="195"/>
    </location>
</feature>
<comment type="caution">
    <text evidence="8">The sequence shown here is derived from an EMBL/GenBank/DDBJ whole genome shotgun (WGS) entry which is preliminary data.</text>
</comment>
<dbReference type="Pfam" id="PF04932">
    <property type="entry name" value="Wzy_C"/>
    <property type="match status" value="1"/>
</dbReference>
<feature type="transmembrane region" description="Helical" evidence="6">
    <location>
        <begin position="353"/>
        <end position="371"/>
    </location>
</feature>
<sequence length="762" mass="87161">MKSISKNLESIADNIVILFVVALFLIDFIPRSESEDIIYSQFFYLAGLNFIIALYISFKAKFISSDIITTFKKSSVFWLFSTFVILCGLSIITAINTTLAIEKLTELIIAFCLLVNFTMLLKNRLHLIPKIILIICIVAFLQSVIELYNFKRNFDKVSISVALSDLAVRTGNINILAASLTIKIPFLLLGFTHYLRKKRIFLFITLLLVTTTILLTAARTAILSTILVYVLFIVYNLKINSFNKATLLKVAGLIIPVIIALGISSSIFKKTENSRYVSVAGRLEQINTSDASANARLVTWQNTFELAKTKPLTGVGLGNYKIESIPYEKEQNDNSTISLHTHNDFLELMAETGFVNGFIYIAMFIMIVFINAKRFFKSEDREIQSLAMLTLMATVVYGMDALLNFPMFRATMLIFLCIIIIFTIINVAPTKNSDEKLIKNNFYWLFAIVSAGTIYFAFLGYKASGLEYLIKKDDGNGYKNAVLTGDEVINSIPKFKNTLTTAESFYEYAAIYYYNENKMDQSLKYLTKADKINPYFGRILFYKMLIANKKGNIDSAFVYGKQAFYMRPRNINFYTMSLQFARAKNDTTEIFKEHRLFTKYRNIPQAWDLAATELKNANYDNNKLLNFLDKGIKQFPNDSTLLEKKSNIISVEYIGKAQAFLNAKNKEKALEFYNKALKADPKNADIMQYLGFFYYNAGDYKQSANYFLKALELREFNNGRTEFFIANCYLYLKDKVNACKYYEISNSKNFPDAKQQLIQNCK</sequence>
<evidence type="ECO:0000313" key="8">
    <source>
        <dbReference type="EMBL" id="MFC4747640.1"/>
    </source>
</evidence>
<dbReference type="RefSeq" id="WP_213256960.1">
    <property type="nucleotide sequence ID" value="NZ_JAGYWA010000003.1"/>
</dbReference>
<keyword evidence="9" id="KW-1185">Reference proteome</keyword>
<feature type="transmembrane region" description="Helical" evidence="6">
    <location>
        <begin position="247"/>
        <end position="268"/>
    </location>
</feature>
<protein>
    <submittedName>
        <fullName evidence="8">O-antigen ligase family protein</fullName>
    </submittedName>
</protein>
<keyword evidence="8" id="KW-0436">Ligase</keyword>
<reference evidence="9" key="1">
    <citation type="journal article" date="2019" name="Int. J. Syst. Evol. Microbiol.">
        <title>The Global Catalogue of Microorganisms (GCM) 10K type strain sequencing project: providing services to taxonomists for standard genome sequencing and annotation.</title>
        <authorList>
            <consortium name="The Broad Institute Genomics Platform"/>
            <consortium name="The Broad Institute Genome Sequencing Center for Infectious Disease"/>
            <person name="Wu L."/>
            <person name="Ma J."/>
        </authorList>
    </citation>
    <scope>NUCLEOTIDE SEQUENCE [LARGE SCALE GENOMIC DNA]</scope>
    <source>
        <strain evidence="9">WYCCWR 13023</strain>
    </source>
</reference>
<dbReference type="PANTHER" id="PTHR37422:SF17">
    <property type="entry name" value="O-ANTIGEN LIGASE"/>
    <property type="match status" value="1"/>
</dbReference>
<feature type="transmembrane region" description="Helical" evidence="6">
    <location>
        <begin position="101"/>
        <end position="120"/>
    </location>
</feature>
<feature type="transmembrane region" description="Helical" evidence="6">
    <location>
        <begin position="441"/>
        <end position="461"/>
    </location>
</feature>
<dbReference type="PROSITE" id="PS50005">
    <property type="entry name" value="TPR"/>
    <property type="match status" value="2"/>
</dbReference>
<evidence type="ECO:0000256" key="6">
    <source>
        <dbReference type="SAM" id="Phobius"/>
    </source>
</evidence>
<evidence type="ECO:0000259" key="7">
    <source>
        <dbReference type="Pfam" id="PF04932"/>
    </source>
</evidence>
<feature type="transmembrane region" description="Helical" evidence="6">
    <location>
        <begin position="37"/>
        <end position="56"/>
    </location>
</feature>
<gene>
    <name evidence="8" type="ORF">ACFO5S_09290</name>
</gene>
<keyword evidence="3 6" id="KW-1133">Transmembrane helix</keyword>
<dbReference type="InterPro" id="IPR007016">
    <property type="entry name" value="O-antigen_ligase-rel_domated"/>
</dbReference>
<feature type="transmembrane region" description="Helical" evidence="6">
    <location>
        <begin position="383"/>
        <end position="403"/>
    </location>
</feature>
<proteinExistence type="predicted"/>
<dbReference type="InterPro" id="IPR011990">
    <property type="entry name" value="TPR-like_helical_dom_sf"/>
</dbReference>
<feature type="transmembrane region" description="Helical" evidence="6">
    <location>
        <begin position="12"/>
        <end position="31"/>
    </location>
</feature>
<feature type="transmembrane region" description="Helical" evidence="6">
    <location>
        <begin position="202"/>
        <end position="235"/>
    </location>
</feature>
<dbReference type="Pfam" id="PF13431">
    <property type="entry name" value="TPR_17"/>
    <property type="match status" value="1"/>
</dbReference>